<dbReference type="Pfam" id="PF26410">
    <property type="entry name" value="GH5_mannosidase"/>
    <property type="match status" value="1"/>
</dbReference>
<comment type="similarity">
    <text evidence="1">Belongs to the glycosyl hydrolase 5 (cellulase A) family.</text>
</comment>
<dbReference type="RefSeq" id="XP_014567620.1">
    <property type="nucleotide sequence ID" value="XM_014712134.1"/>
</dbReference>
<accession>G7E6V4</accession>
<dbReference type="Gene3D" id="3.40.1050.10">
    <property type="entry name" value="Carbonic anhydrase"/>
    <property type="match status" value="1"/>
</dbReference>
<evidence type="ECO:0000259" key="12">
    <source>
        <dbReference type="Pfam" id="PF26410"/>
    </source>
</evidence>
<evidence type="ECO:0000256" key="11">
    <source>
        <dbReference type="SAM" id="MobiDB-lite"/>
    </source>
</evidence>
<dbReference type="SUPFAM" id="SSF51445">
    <property type="entry name" value="(Trans)glycosidases"/>
    <property type="match status" value="1"/>
</dbReference>
<keyword evidence="4 10" id="KW-0479">Metal-binding</keyword>
<feature type="binding site" evidence="10">
    <location>
        <position position="801"/>
    </location>
    <ligand>
        <name>Zn(2+)</name>
        <dbReference type="ChEBI" id="CHEBI:29105"/>
    </ligand>
</feature>
<dbReference type="AlphaFoldDB" id="G7E6V4"/>
<protein>
    <recommendedName>
        <fullName evidence="3">carbonic anhydrase</fullName>
        <ecNumber evidence="3">4.2.1.1</ecNumber>
    </recommendedName>
</protein>
<dbReference type="InterPro" id="IPR017853">
    <property type="entry name" value="GH"/>
</dbReference>
<comment type="catalytic activity">
    <reaction evidence="9">
        <text>hydrogencarbonate + H(+) = CO2 + H2O</text>
        <dbReference type="Rhea" id="RHEA:10748"/>
        <dbReference type="ChEBI" id="CHEBI:15377"/>
        <dbReference type="ChEBI" id="CHEBI:15378"/>
        <dbReference type="ChEBI" id="CHEBI:16526"/>
        <dbReference type="ChEBI" id="CHEBI:17544"/>
        <dbReference type="EC" id="4.2.1.1"/>
    </reaction>
</comment>
<dbReference type="SUPFAM" id="SSF53056">
    <property type="entry name" value="beta-carbonic anhydrase, cab"/>
    <property type="match status" value="1"/>
</dbReference>
<dbReference type="EC" id="4.2.1.1" evidence="3"/>
<dbReference type="EMBL" id="BABT02000153">
    <property type="protein sequence ID" value="GAA98564.1"/>
    <property type="molecule type" value="Genomic_DNA"/>
</dbReference>
<dbReference type="GO" id="GO:0015976">
    <property type="term" value="P:carbon utilization"/>
    <property type="evidence" value="ECO:0007669"/>
    <property type="project" value="InterPro"/>
</dbReference>
<evidence type="ECO:0000256" key="4">
    <source>
        <dbReference type="ARBA" id="ARBA00022723"/>
    </source>
</evidence>
<sequence>MATAVTTTTLLRPRLRKDLRSSSLGSCLGDLFCHAADHGARIAIAPSLVVFFLQLERKMRTAIAAALIVASSIAHAAPQGIAKRQAATTTSLTTAYAPGVGTVTIAAAPTGSDLTASATTTTSAAASASSASFSSAASSAASVASLTTSTLTTITSTLAPGSSVTAQPTSAEPTKASAAAVTVAACAPKYTGNSITITGTGTLPKPTAFVTRSGQTLQLSGKTYRMAGPNIYWLGLDENVQPNPSYPSTARVREAMAIAVAMGANTIRALSLGISFGNSLSVEPTYGTINANAFKAIDYAIYAAGQYGLRVILTLNDDYDYYTGGKYTFLRWLGLSTGNYGNAFFTSSAAITAYRAYIKAFITHKNQYNGLTYAQDPTIIAWETGNEWGAYIGREGYPPLAWTNNIASYIKSLAPKQLVIDGTDGIWNYTTKVSAPGLKSSYIDIASDHLYPLNTGLFNQDLTLVKSNNKNLLIGEFDWTGQNGGATLSSYISGVEATSYVGSMAWSVFGHDDNCCQFVSHSDGYSIYYPNGNTAALEGNVLALSQHWHRLTGQTPPKTLKAVACPQKIVCRSSAQASLRLARRQSSTLEAQAEAHFGINGCSLAVMSHEPKATAVLHEATCNEVPASGSAWSAACFGAVDGMAGVGGQASVAHQLASLPGVGFGEAARDNERAASARPTHKDDQLAEMQFKKPSGGSSLLDKASNLSLGDGTPTEQDNGARGRTTQKHLSDIVSGHFAGTPDPIDNSEPAVEAPATSSFSSLDKLLKNNKAWAEAKTKENPDFFAELSRQQKPKLLWIGCSDSRVPANQIVALDPGEVFVHRNIANVVCHTDPNCLSMGEQVLQYAVDVLKVEHVIVTGHYGCGGVAAAMGNAIFNGVVDGWLRNIKDVYEENADRIEGAWARSQPLEIHGWCYRLSDGRIRDLGVKVDSPKAIDKVYHVATKTEPEH</sequence>
<comment type="similarity">
    <text evidence="2">Belongs to the beta-class carbonic anhydrase family.</text>
</comment>
<comment type="caution">
    <text evidence="13">The sequence shown here is derived from an EMBL/GenBank/DDBJ whole genome shotgun (WGS) entry which is preliminary data.</text>
</comment>
<dbReference type="OrthoDB" id="10248475at2759"/>
<dbReference type="eggNOG" id="KOG1578">
    <property type="taxonomic scope" value="Eukaryota"/>
</dbReference>
<evidence type="ECO:0000256" key="5">
    <source>
        <dbReference type="ARBA" id="ARBA00022801"/>
    </source>
</evidence>
<keyword evidence="5" id="KW-0378">Hydrolase</keyword>
<reference evidence="13 14" key="1">
    <citation type="journal article" date="2011" name="J. Gen. Appl. Microbiol.">
        <title>Draft genome sequencing of the enigmatic basidiomycete Mixia osmundae.</title>
        <authorList>
            <person name="Nishida H."/>
            <person name="Nagatsuka Y."/>
            <person name="Sugiyama J."/>
        </authorList>
    </citation>
    <scope>NUCLEOTIDE SEQUENCE [LARGE SCALE GENOMIC DNA]</scope>
    <source>
        <strain evidence="14">CBS 9802 / IAM 14324 / JCM 22182 / KY 12970</strain>
    </source>
</reference>
<dbReference type="HOGENOM" id="CLU_310144_0_0_1"/>
<dbReference type="PROSITE" id="PS00704">
    <property type="entry name" value="PROK_CO2_ANHYDRASE_1"/>
    <property type="match status" value="1"/>
</dbReference>
<dbReference type="InterPro" id="IPR015892">
    <property type="entry name" value="Carbonic_anhydrase_CS"/>
</dbReference>
<dbReference type="CDD" id="cd00883">
    <property type="entry name" value="beta_CA_cladeA"/>
    <property type="match status" value="1"/>
</dbReference>
<comment type="cofactor">
    <cofactor evidence="10">
        <name>Zn(2+)</name>
        <dbReference type="ChEBI" id="CHEBI:29105"/>
    </cofactor>
    <text evidence="10">Binds 1 zinc ion per subunit.</text>
</comment>
<gene>
    <name evidence="13" type="primary">Mo05251</name>
    <name evidence="13" type="ORF">E5Q_05251</name>
</gene>
<dbReference type="GO" id="GO:0004553">
    <property type="term" value="F:hydrolase activity, hydrolyzing O-glycosyl compounds"/>
    <property type="evidence" value="ECO:0007669"/>
    <property type="project" value="InterPro"/>
</dbReference>
<name>G7E6V4_MIXOS</name>
<feature type="region of interest" description="Disordered" evidence="11">
    <location>
        <begin position="691"/>
        <end position="757"/>
    </location>
</feature>
<dbReference type="GO" id="GO:0008270">
    <property type="term" value="F:zinc ion binding"/>
    <property type="evidence" value="ECO:0007669"/>
    <property type="project" value="InterPro"/>
</dbReference>
<feature type="binding site" evidence="10">
    <location>
        <position position="864"/>
    </location>
    <ligand>
        <name>Zn(2+)</name>
        <dbReference type="ChEBI" id="CHEBI:29105"/>
    </ligand>
</feature>
<evidence type="ECO:0000256" key="3">
    <source>
        <dbReference type="ARBA" id="ARBA00012925"/>
    </source>
</evidence>
<dbReference type="PANTHER" id="PTHR11002">
    <property type="entry name" value="CARBONIC ANHYDRASE"/>
    <property type="match status" value="1"/>
</dbReference>
<evidence type="ECO:0000256" key="6">
    <source>
        <dbReference type="ARBA" id="ARBA00022833"/>
    </source>
</evidence>
<dbReference type="Proteomes" id="UP000009131">
    <property type="component" value="Unassembled WGS sequence"/>
</dbReference>
<keyword evidence="7" id="KW-0456">Lyase</keyword>
<evidence type="ECO:0000256" key="9">
    <source>
        <dbReference type="ARBA" id="ARBA00048348"/>
    </source>
</evidence>
<keyword evidence="8" id="KW-0326">Glycosidase</keyword>
<dbReference type="InterPro" id="IPR001547">
    <property type="entry name" value="Glyco_hydro_5"/>
</dbReference>
<dbReference type="PANTHER" id="PTHR11002:SF76">
    <property type="entry name" value="CARBONIC ANHYDRASE"/>
    <property type="match status" value="1"/>
</dbReference>
<reference evidence="13 14" key="2">
    <citation type="journal article" date="2012" name="Open Biol.">
        <title>Characteristics of nucleosomes and linker DNA regions on the genome of the basidiomycete Mixia osmundae revealed by mono- and dinucleosome mapping.</title>
        <authorList>
            <person name="Nishida H."/>
            <person name="Kondo S."/>
            <person name="Matsumoto T."/>
            <person name="Suzuki Y."/>
            <person name="Yoshikawa H."/>
            <person name="Taylor T.D."/>
            <person name="Sugiyama J."/>
        </authorList>
    </citation>
    <scope>NUCLEOTIDE SEQUENCE [LARGE SCALE GENOMIC DNA]</scope>
    <source>
        <strain evidence="14">CBS 9802 / IAM 14324 / JCM 22182 / KY 12970</strain>
    </source>
</reference>
<dbReference type="GO" id="GO:0004089">
    <property type="term" value="F:carbonate dehydratase activity"/>
    <property type="evidence" value="ECO:0007669"/>
    <property type="project" value="UniProtKB-EC"/>
</dbReference>
<evidence type="ECO:0000313" key="13">
    <source>
        <dbReference type="EMBL" id="GAA98564.1"/>
    </source>
</evidence>
<dbReference type="PROSITE" id="PS00705">
    <property type="entry name" value="PROK_CO2_ANHYDRASE_2"/>
    <property type="match status" value="1"/>
</dbReference>
<dbReference type="SMART" id="SM00947">
    <property type="entry name" value="Pro_CA"/>
    <property type="match status" value="1"/>
</dbReference>
<evidence type="ECO:0000256" key="8">
    <source>
        <dbReference type="ARBA" id="ARBA00023295"/>
    </source>
</evidence>
<feature type="binding site" evidence="10">
    <location>
        <position position="861"/>
    </location>
    <ligand>
        <name>Zn(2+)</name>
        <dbReference type="ChEBI" id="CHEBI:29105"/>
    </ligand>
</feature>
<keyword evidence="6 10" id="KW-0862">Zinc</keyword>
<evidence type="ECO:0000256" key="7">
    <source>
        <dbReference type="ARBA" id="ARBA00023239"/>
    </source>
</evidence>
<organism evidence="13 14">
    <name type="scientific">Mixia osmundae (strain CBS 9802 / IAM 14324 / JCM 22182 / KY 12970)</name>
    <dbReference type="NCBI Taxonomy" id="764103"/>
    <lineage>
        <taxon>Eukaryota</taxon>
        <taxon>Fungi</taxon>
        <taxon>Dikarya</taxon>
        <taxon>Basidiomycota</taxon>
        <taxon>Pucciniomycotina</taxon>
        <taxon>Mixiomycetes</taxon>
        <taxon>Mixiales</taxon>
        <taxon>Mixiaceae</taxon>
        <taxon>Mixia</taxon>
    </lineage>
</organism>
<dbReference type="Pfam" id="PF00484">
    <property type="entry name" value="Pro_CA"/>
    <property type="match status" value="1"/>
</dbReference>
<dbReference type="InterPro" id="IPR001765">
    <property type="entry name" value="Carbonic_anhydrase"/>
</dbReference>
<keyword evidence="14" id="KW-1185">Reference proteome</keyword>
<dbReference type="GO" id="GO:0000272">
    <property type="term" value="P:polysaccharide catabolic process"/>
    <property type="evidence" value="ECO:0007669"/>
    <property type="project" value="InterPro"/>
</dbReference>
<dbReference type="Gene3D" id="3.20.20.80">
    <property type="entry name" value="Glycosidases"/>
    <property type="match status" value="1"/>
</dbReference>
<evidence type="ECO:0000313" key="14">
    <source>
        <dbReference type="Proteomes" id="UP000009131"/>
    </source>
</evidence>
<evidence type="ECO:0000256" key="2">
    <source>
        <dbReference type="ARBA" id="ARBA00006217"/>
    </source>
</evidence>
<evidence type="ECO:0000256" key="1">
    <source>
        <dbReference type="ARBA" id="ARBA00005641"/>
    </source>
</evidence>
<dbReference type="STRING" id="764103.G7E6V4"/>
<dbReference type="InParanoid" id="G7E6V4"/>
<feature type="domain" description="Glycoside hydrolase family 5" evidence="12">
    <location>
        <begin position="208"/>
        <end position="460"/>
    </location>
</feature>
<evidence type="ECO:0000256" key="10">
    <source>
        <dbReference type="PIRSR" id="PIRSR601765-1"/>
    </source>
</evidence>
<dbReference type="InterPro" id="IPR036874">
    <property type="entry name" value="Carbonic_anhydrase_sf"/>
</dbReference>
<feature type="binding site" evidence="10">
    <location>
        <position position="803"/>
    </location>
    <ligand>
        <name>Zn(2+)</name>
        <dbReference type="ChEBI" id="CHEBI:29105"/>
    </ligand>
</feature>
<proteinExistence type="inferred from homology"/>